<evidence type="ECO:0000259" key="2">
    <source>
        <dbReference type="PROSITE" id="PS51168"/>
    </source>
</evidence>
<dbReference type="KEGG" id="ltr:EVS81_05925"/>
<evidence type="ECO:0000256" key="1">
    <source>
        <dbReference type="ARBA" id="ARBA00023235"/>
    </source>
</evidence>
<dbReference type="InterPro" id="IPR002701">
    <property type="entry name" value="CM_II_prokaryot"/>
</dbReference>
<dbReference type="GO" id="GO:0004106">
    <property type="term" value="F:chorismate mutase activity"/>
    <property type="evidence" value="ECO:0007669"/>
    <property type="project" value="InterPro"/>
</dbReference>
<dbReference type="SMART" id="SM00830">
    <property type="entry name" value="CM_2"/>
    <property type="match status" value="1"/>
</dbReference>
<feature type="domain" description="Chorismate mutase" evidence="2">
    <location>
        <begin position="2"/>
        <end position="92"/>
    </location>
</feature>
<gene>
    <name evidence="3" type="ORF">EVS81_05925</name>
</gene>
<dbReference type="OrthoDB" id="3233357at2"/>
<keyword evidence="1" id="KW-0413">Isomerase</keyword>
<dbReference type="Gene3D" id="1.20.59.10">
    <property type="entry name" value="Chorismate mutase"/>
    <property type="match status" value="1"/>
</dbReference>
<dbReference type="SUPFAM" id="SSF48600">
    <property type="entry name" value="Chorismate mutase II"/>
    <property type="match status" value="1"/>
</dbReference>
<dbReference type="GO" id="GO:0046417">
    <property type="term" value="P:chorismate metabolic process"/>
    <property type="evidence" value="ECO:0007669"/>
    <property type="project" value="InterPro"/>
</dbReference>
<dbReference type="RefSeq" id="WP_130109573.1">
    <property type="nucleotide sequence ID" value="NZ_CP035806.1"/>
</dbReference>
<dbReference type="InterPro" id="IPR051331">
    <property type="entry name" value="Chorismate_mutase-related"/>
</dbReference>
<accession>A0A4P6KDG7</accession>
<organism evidence="3 4">
    <name type="scientific">Leucobacter triazinivorans</name>
    <dbReference type="NCBI Taxonomy" id="1784719"/>
    <lineage>
        <taxon>Bacteria</taxon>
        <taxon>Bacillati</taxon>
        <taxon>Actinomycetota</taxon>
        <taxon>Actinomycetes</taxon>
        <taxon>Micrococcales</taxon>
        <taxon>Microbacteriaceae</taxon>
        <taxon>Leucobacter</taxon>
    </lineage>
</organism>
<name>A0A4P6KDG7_9MICO</name>
<dbReference type="Proteomes" id="UP000289260">
    <property type="component" value="Chromosome"/>
</dbReference>
<reference evidence="3 4" key="1">
    <citation type="submission" date="2019-02" db="EMBL/GenBank/DDBJ databases">
        <authorList>
            <person name="Sun L."/>
            <person name="Pan D."/>
            <person name="Wu X."/>
        </authorList>
    </citation>
    <scope>NUCLEOTIDE SEQUENCE [LARGE SCALE GENOMIC DNA]</scope>
    <source>
        <strain evidence="3 4">JW-1</strain>
    </source>
</reference>
<dbReference type="GO" id="GO:0009697">
    <property type="term" value="P:salicylic acid biosynthetic process"/>
    <property type="evidence" value="ECO:0007669"/>
    <property type="project" value="TreeGrafter"/>
</dbReference>
<keyword evidence="4" id="KW-1185">Reference proteome</keyword>
<dbReference type="AlphaFoldDB" id="A0A4P6KDG7"/>
<evidence type="ECO:0000313" key="3">
    <source>
        <dbReference type="EMBL" id="QBE48435.1"/>
    </source>
</evidence>
<evidence type="ECO:0000313" key="4">
    <source>
        <dbReference type="Proteomes" id="UP000289260"/>
    </source>
</evidence>
<proteinExistence type="predicted"/>
<dbReference type="Pfam" id="PF01817">
    <property type="entry name" value="CM_2"/>
    <property type="match status" value="1"/>
</dbReference>
<dbReference type="InterPro" id="IPR036263">
    <property type="entry name" value="Chorismate_II_sf"/>
</dbReference>
<dbReference type="PANTHER" id="PTHR38041:SF1">
    <property type="entry name" value="CHORISMATE MUTASE"/>
    <property type="match status" value="1"/>
</dbReference>
<dbReference type="PANTHER" id="PTHR38041">
    <property type="entry name" value="CHORISMATE MUTASE"/>
    <property type="match status" value="1"/>
</dbReference>
<dbReference type="EMBL" id="CP035806">
    <property type="protein sequence ID" value="QBE48435.1"/>
    <property type="molecule type" value="Genomic_DNA"/>
</dbReference>
<dbReference type="PROSITE" id="PS51168">
    <property type="entry name" value="CHORISMATE_MUT_2"/>
    <property type="match status" value="1"/>
</dbReference>
<protein>
    <submittedName>
        <fullName evidence="3">Chorismate mutase</fullName>
    </submittedName>
</protein>
<sequence>MTEPAASLAEVRTAIDDLDRQIIALIAERQKWVVAAGALKKDEQGVRAPDRVEQVIRKVRELAAEAGASPDVVEGAYRAMIAGFIEFELAVHRARAE</sequence>
<dbReference type="InterPro" id="IPR036979">
    <property type="entry name" value="CM_dom_sf"/>
</dbReference>